<reference key="1">
    <citation type="submission" date="2019-01" db="UniProtKB">
        <authorList>
            <consortium name="RefSeq"/>
        </authorList>
    </citation>
    <scope>IDENTIFICATION</scope>
</reference>
<feature type="compositionally biased region" description="Basic and acidic residues" evidence="1">
    <location>
        <begin position="49"/>
        <end position="59"/>
    </location>
</feature>
<dbReference type="Proteomes" id="UP000286641">
    <property type="component" value="Unplaced"/>
</dbReference>
<organism evidence="2 3">
    <name type="scientific">Callorhinus ursinus</name>
    <name type="common">Northern fur seal</name>
    <dbReference type="NCBI Taxonomy" id="34884"/>
    <lineage>
        <taxon>Eukaryota</taxon>
        <taxon>Metazoa</taxon>
        <taxon>Chordata</taxon>
        <taxon>Craniata</taxon>
        <taxon>Vertebrata</taxon>
        <taxon>Euteleostomi</taxon>
        <taxon>Mammalia</taxon>
        <taxon>Eutheria</taxon>
        <taxon>Laurasiatheria</taxon>
        <taxon>Carnivora</taxon>
        <taxon>Caniformia</taxon>
        <taxon>Pinnipedia</taxon>
        <taxon>Otariidae</taxon>
        <taxon>Callorhinus</taxon>
    </lineage>
</organism>
<protein>
    <submittedName>
        <fullName evidence="3">Transport and Golgi organization protein 1 homolog</fullName>
    </submittedName>
</protein>
<accession>A0A3Q7NSI6</accession>
<keyword evidence="2" id="KW-1185">Reference proteome</keyword>
<reference evidence="3" key="2">
    <citation type="submission" date="2025-08" db="UniProtKB">
        <authorList>
            <consortium name="RefSeq"/>
        </authorList>
    </citation>
    <scope>IDENTIFICATION</scope>
    <source>
        <tissue evidence="3">Blood</tissue>
    </source>
</reference>
<sequence>MQDQLQKAELNFKLKVSAHERIALDNWVKARFWERKIVQHSRENTYMEHRLHMMRRDTPPEGSMRQEPMPGRSEIWNRVQRESRPVPRMNSSTSPKKAPELAT</sequence>
<dbReference type="InParanoid" id="A0A3Q7NSI6"/>
<evidence type="ECO:0000313" key="2">
    <source>
        <dbReference type="Proteomes" id="UP000286641"/>
    </source>
</evidence>
<dbReference type="RefSeq" id="XP_025721272.1">
    <property type="nucleotide sequence ID" value="XM_025865487.1"/>
</dbReference>
<proteinExistence type="predicted"/>
<evidence type="ECO:0000256" key="1">
    <source>
        <dbReference type="SAM" id="MobiDB-lite"/>
    </source>
</evidence>
<feature type="region of interest" description="Disordered" evidence="1">
    <location>
        <begin position="49"/>
        <end position="103"/>
    </location>
</feature>
<gene>
    <name evidence="3" type="primary">LOC112818358</name>
</gene>
<feature type="non-terminal residue" evidence="3">
    <location>
        <position position="103"/>
    </location>
</feature>
<dbReference type="AlphaFoldDB" id="A0A3Q7NSI6"/>
<name>A0A3Q7NSI6_CALUR</name>
<evidence type="ECO:0000313" key="3">
    <source>
        <dbReference type="RefSeq" id="XP_025721272.1"/>
    </source>
</evidence>